<reference evidence="1 2" key="1">
    <citation type="journal article" date="2019" name="Sci. Rep.">
        <title>Sulfobacillus thermotolerans: new insights into resistance and metabolic capacities of acidophilic chemolithotrophs.</title>
        <authorList>
            <person name="Panyushkina A.E."/>
            <person name="Babenko V.V."/>
            <person name="Nikitina A.S."/>
            <person name="Selezneva O.V."/>
            <person name="Tsaplina I.A."/>
            <person name="Letarova M.A."/>
            <person name="Kostryukova E.S."/>
            <person name="Letarov A.V."/>
        </authorList>
    </citation>
    <scope>NUCLEOTIDE SEQUENCE [LARGE SCALE GENOMIC DNA]</scope>
    <source>
        <strain evidence="1 2">Kr1</strain>
    </source>
</reference>
<keyword evidence="2" id="KW-1185">Reference proteome</keyword>
<dbReference type="SUPFAM" id="SSF75011">
    <property type="entry name" value="3-carboxy-cis,cis-mucoante lactonizing enzyme"/>
    <property type="match status" value="1"/>
</dbReference>
<protein>
    <submittedName>
        <fullName evidence="1">Uncharacterized protein</fullName>
    </submittedName>
</protein>
<dbReference type="EMBL" id="CP019454">
    <property type="protein sequence ID" value="AUW92846.1"/>
    <property type="molecule type" value="Genomic_DNA"/>
</dbReference>
<dbReference type="Proteomes" id="UP000325292">
    <property type="component" value="Chromosome"/>
</dbReference>
<name>A0ABN5GWG7_9FIRM</name>
<sequence>MANRRRQAAIAVAVLGLAMGVVAKGMHRVQFWKMSDQARIVWQAPFGTGETHLGVARGLDGQQYGPLAFAYAHKNFWIADSYRNRIIESTDPWKTVSVPGTIIDELVFVRRALYFVDNQQLAVYRLADQHITKVIQLQAPKGQTEAIWHLAADGGDLLLEGVRLGHGESVMWLAKYSAQGRQIAMLNLAKSAWDSPLQVQPTYPVTAVVRSFEPGPSGGLYVEAASSDRYQRMVWVYSRHNHLVRKVPIVSPEPIVHSELLGVNRWGWIYMGLNLNVSGRALVEVVQPGGESTTLKVHAVPIKSVVYGTVGPTGALYLLQSTANEYRIARWGLTPQTHWVWHMPHL</sequence>
<evidence type="ECO:0000313" key="1">
    <source>
        <dbReference type="EMBL" id="AUW92846.1"/>
    </source>
</evidence>
<accession>A0ABN5GWG7</accession>
<proteinExistence type="predicted"/>
<organism evidence="1 2">
    <name type="scientific">Sulfobacillus thermotolerans</name>
    <dbReference type="NCBI Taxonomy" id="338644"/>
    <lineage>
        <taxon>Bacteria</taxon>
        <taxon>Bacillati</taxon>
        <taxon>Bacillota</taxon>
        <taxon>Clostridia</taxon>
        <taxon>Eubacteriales</taxon>
        <taxon>Clostridiales Family XVII. Incertae Sedis</taxon>
        <taxon>Sulfobacillus</taxon>
    </lineage>
</organism>
<gene>
    <name evidence="1" type="ORF">BXT84_01825</name>
</gene>
<evidence type="ECO:0000313" key="2">
    <source>
        <dbReference type="Proteomes" id="UP000325292"/>
    </source>
</evidence>